<evidence type="ECO:0000313" key="15">
    <source>
        <dbReference type="Proteomes" id="UP001642464"/>
    </source>
</evidence>
<evidence type="ECO:0000256" key="12">
    <source>
        <dbReference type="SAM" id="MobiDB-lite"/>
    </source>
</evidence>
<dbReference type="EMBL" id="CAXAMM010010546">
    <property type="protein sequence ID" value="CAK9023570.1"/>
    <property type="molecule type" value="Genomic_DNA"/>
</dbReference>
<feature type="compositionally biased region" description="Acidic residues" evidence="12">
    <location>
        <begin position="262"/>
        <end position="275"/>
    </location>
</feature>
<comment type="subcellular location">
    <subcellularLocation>
        <location evidence="1">Endoplasmic reticulum membrane</location>
        <topology evidence="1">Peripheral membrane protein</topology>
    </subcellularLocation>
    <subcellularLocation>
        <location evidence="2">Preautophagosomal structure membrane</location>
        <topology evidence="2">Peripheral membrane protein</topology>
    </subcellularLocation>
</comment>
<comment type="caution">
    <text evidence="14">The sequence shown here is derived from an EMBL/GenBank/DDBJ whole genome shotgun (WGS) entry which is preliminary data.</text>
</comment>
<evidence type="ECO:0000256" key="7">
    <source>
        <dbReference type="ARBA" id="ARBA00023006"/>
    </source>
</evidence>
<evidence type="ECO:0000256" key="2">
    <source>
        <dbReference type="ARBA" id="ARBA00004623"/>
    </source>
</evidence>
<evidence type="ECO:0000256" key="8">
    <source>
        <dbReference type="ARBA" id="ARBA00023055"/>
    </source>
</evidence>
<evidence type="ECO:0000256" key="5">
    <source>
        <dbReference type="ARBA" id="ARBA00022448"/>
    </source>
</evidence>
<gene>
    <name evidence="14" type="ORF">SCF082_LOCUS16266</name>
</gene>
<feature type="transmembrane region" description="Helical" evidence="13">
    <location>
        <begin position="453"/>
        <end position="477"/>
    </location>
</feature>
<keyword evidence="9 13" id="KW-0472">Membrane</keyword>
<evidence type="ECO:0000256" key="6">
    <source>
        <dbReference type="ARBA" id="ARBA00022824"/>
    </source>
</evidence>
<proteinExistence type="inferred from homology"/>
<evidence type="ECO:0000256" key="4">
    <source>
        <dbReference type="ARBA" id="ARBA00018070"/>
    </source>
</evidence>
<dbReference type="Proteomes" id="UP001642464">
    <property type="component" value="Unassembled WGS sequence"/>
</dbReference>
<keyword evidence="13" id="KW-0812">Transmembrane</keyword>
<evidence type="ECO:0000256" key="10">
    <source>
        <dbReference type="ARBA" id="ARBA00024479"/>
    </source>
</evidence>
<comment type="catalytic activity">
    <reaction evidence="11">
        <text>a 1,2-diacyl-sn-glycero-3-phosphoethanolamine(in) = a 1,2-diacyl-sn-glycero-3-phosphoethanolamine(out)</text>
        <dbReference type="Rhea" id="RHEA:38895"/>
        <dbReference type="ChEBI" id="CHEBI:64612"/>
    </reaction>
</comment>
<comment type="catalytic activity">
    <reaction evidence="10">
        <text>a 1,2-diacyl-sn-glycero-3-phospho-L-serine(in) = a 1,2-diacyl-sn-glycero-3-phospho-L-serine(out)</text>
        <dbReference type="Rhea" id="RHEA:38663"/>
        <dbReference type="ChEBI" id="CHEBI:57262"/>
    </reaction>
</comment>
<sequence length="969" mass="108764">MALASAPLKRFYKYLLKRVIGSFLKRDIDLDQLEVQLWSGQVQLKGLELDVSSLNALGLSCTAANLGCVKMVVPWRRLVSDHCKVYISGLHLVFAQADHWKAPSPDERSPPGFFADAPRTEESRYSEEGIETLSRLVKRVLGRMEVCVEDASATAKLKPCLLRVKLSSALLFSEPGPSDVSDSREETVKTRSLRALHAFSPLELEIGFVPPVVNGWPGLAALFQTDPVPPVANSGFESPRPPVVEGSSSYVSDKTKSSSEVENTEDDLTTSEGSEEALTSLPKRRALRPLEAEPVGWSGVRRRAILRSVLAATLAITAIIWPLVAFAVNGKAPCEHEEYKVSAYVVISYSTVMSLLCLRMVLNSEMTWWLLSPFLVQQRWHIFLDATNVWLLHIATNPLCSLRASYADTHVFRTLSLVCQIFFWLNKFMGYSIITTHLVMLERAFDRPLGTRFLDFLKIPFGLGLLSGSILLCFFHFFGERHWAILCVAAIELSVVFSTLFVMVLMTRGFLLALRAAQMYRNHGTSSVAQKEMVEKALRFSKRMVFETPLNLTVVAAGFFTHCLWLFYDHPPEENVLGDYETIFENIYVMTAMTSLTNCARFGSLLSLVEMGTSTKTKLLRAAQSMRSSASQTFGPEWRTGHEEWDAKTLDLSKRAISLSALLDFYGSLQERMPHFDPAKHTTEDVVRQAIIPMSRGTVHGDCAACMVLMGEPLMPDRMVTHSWSNLFACLVAAVVADALGLPCYECVLRDDRLSPKELGALRAELYWKNKLETKYWICCFAVNQHAGICNSMPRMDPVTHRSPMPCACDHPKYWSDTEPLRDGQSVNCEMNKFDDMMSCIASFNPRFSQLIAVDRDFKLFTRAWCVAEIHRAQSMRLAQRMSIFSEGNLREHEEWLHLLKVEQMKASNPSDTELILAKIDDKQRFNEELQSLIFDENGLVQACHAGFDKVSLLGAIAQRGATRGMSSA</sequence>
<keyword evidence="15" id="KW-1185">Reference proteome</keyword>
<evidence type="ECO:0000313" key="14">
    <source>
        <dbReference type="EMBL" id="CAK9023570.1"/>
    </source>
</evidence>
<comment type="similarity">
    <text evidence="3">Belongs to the ATG2 family.</text>
</comment>
<keyword evidence="5" id="KW-0813">Transport</keyword>
<evidence type="ECO:0000256" key="11">
    <source>
        <dbReference type="ARBA" id="ARBA00024615"/>
    </source>
</evidence>
<keyword evidence="8" id="KW-0445">Lipid transport</keyword>
<evidence type="ECO:0000256" key="3">
    <source>
        <dbReference type="ARBA" id="ARBA00009714"/>
    </source>
</evidence>
<keyword evidence="6" id="KW-0256">Endoplasmic reticulum</keyword>
<accession>A0ABP0KB26</accession>
<evidence type="ECO:0000256" key="1">
    <source>
        <dbReference type="ARBA" id="ARBA00004406"/>
    </source>
</evidence>
<dbReference type="PANTHER" id="PTHR13190:SF1">
    <property type="entry name" value="AUTOPHAGY-RELATED 2, ISOFORM A"/>
    <property type="match status" value="1"/>
</dbReference>
<feature type="transmembrane region" description="Helical" evidence="13">
    <location>
        <begin position="483"/>
        <end position="505"/>
    </location>
</feature>
<dbReference type="InterPro" id="IPR026849">
    <property type="entry name" value="ATG2"/>
</dbReference>
<organism evidence="14 15">
    <name type="scientific">Durusdinium trenchii</name>
    <dbReference type="NCBI Taxonomy" id="1381693"/>
    <lineage>
        <taxon>Eukaryota</taxon>
        <taxon>Sar</taxon>
        <taxon>Alveolata</taxon>
        <taxon>Dinophyceae</taxon>
        <taxon>Suessiales</taxon>
        <taxon>Symbiodiniaceae</taxon>
        <taxon>Durusdinium</taxon>
    </lineage>
</organism>
<feature type="region of interest" description="Disordered" evidence="12">
    <location>
        <begin position="232"/>
        <end position="279"/>
    </location>
</feature>
<evidence type="ECO:0000256" key="13">
    <source>
        <dbReference type="SAM" id="Phobius"/>
    </source>
</evidence>
<keyword evidence="13" id="KW-1133">Transmembrane helix</keyword>
<evidence type="ECO:0000256" key="9">
    <source>
        <dbReference type="ARBA" id="ARBA00023136"/>
    </source>
</evidence>
<feature type="transmembrane region" description="Helical" evidence="13">
    <location>
        <begin position="341"/>
        <end position="362"/>
    </location>
</feature>
<name>A0ABP0KB26_9DINO</name>
<dbReference type="PANTHER" id="PTHR13190">
    <property type="entry name" value="AUTOPHAGY-RELATED 2, ISOFORM A"/>
    <property type="match status" value="1"/>
</dbReference>
<protein>
    <recommendedName>
        <fullName evidence="4">Autophagy-related protein 2</fullName>
    </recommendedName>
</protein>
<feature type="transmembrane region" description="Helical" evidence="13">
    <location>
        <begin position="421"/>
        <end position="441"/>
    </location>
</feature>
<feature type="transmembrane region" description="Helical" evidence="13">
    <location>
        <begin position="309"/>
        <end position="329"/>
    </location>
</feature>
<reference evidence="14 15" key="1">
    <citation type="submission" date="2024-02" db="EMBL/GenBank/DDBJ databases">
        <authorList>
            <person name="Chen Y."/>
            <person name="Shah S."/>
            <person name="Dougan E. K."/>
            <person name="Thang M."/>
            <person name="Chan C."/>
        </authorList>
    </citation>
    <scope>NUCLEOTIDE SEQUENCE [LARGE SCALE GENOMIC DNA]</scope>
</reference>
<keyword evidence="7" id="KW-0072">Autophagy</keyword>